<feature type="domain" description="GIY-YIG" evidence="2">
    <location>
        <begin position="12"/>
        <end position="88"/>
    </location>
</feature>
<evidence type="ECO:0000313" key="3">
    <source>
        <dbReference type="EMBL" id="OAN45631.1"/>
    </source>
</evidence>
<dbReference type="InterPro" id="IPR000305">
    <property type="entry name" value="GIY-YIG_endonuc"/>
</dbReference>
<comment type="caution">
    <text evidence="3">The sequence shown here is derived from an EMBL/GenBank/DDBJ whole genome shotgun (WGS) entry which is preliminary data.</text>
</comment>
<protein>
    <recommendedName>
        <fullName evidence="2">GIY-YIG domain-containing protein</fullName>
    </recommendedName>
</protein>
<dbReference type="InterPro" id="IPR035901">
    <property type="entry name" value="GIY-YIG_endonuc_sf"/>
</dbReference>
<dbReference type="PANTHER" id="PTHR34477:SF5">
    <property type="entry name" value="BSL5627 PROTEIN"/>
    <property type="match status" value="1"/>
</dbReference>
<organism evidence="3 4">
    <name type="scientific">Paramagnetospirillum marisnigri</name>
    <dbReference type="NCBI Taxonomy" id="1285242"/>
    <lineage>
        <taxon>Bacteria</taxon>
        <taxon>Pseudomonadati</taxon>
        <taxon>Pseudomonadota</taxon>
        <taxon>Alphaproteobacteria</taxon>
        <taxon>Rhodospirillales</taxon>
        <taxon>Magnetospirillaceae</taxon>
        <taxon>Paramagnetospirillum</taxon>
    </lineage>
</organism>
<proteinExistence type="inferred from homology"/>
<gene>
    <name evidence="3" type="ORF">A6A04_06970</name>
</gene>
<dbReference type="STRING" id="1285242.A6A04_06970"/>
<name>A0A178MA36_9PROT</name>
<dbReference type="Gene3D" id="3.40.1440.10">
    <property type="entry name" value="GIY-YIG endonuclease"/>
    <property type="match status" value="1"/>
</dbReference>
<dbReference type="Pfam" id="PF01541">
    <property type="entry name" value="GIY-YIG"/>
    <property type="match status" value="1"/>
</dbReference>
<dbReference type="OrthoDB" id="287318at2"/>
<dbReference type="Proteomes" id="UP000078428">
    <property type="component" value="Unassembled WGS sequence"/>
</dbReference>
<accession>A0A178MA36</accession>
<dbReference type="CDD" id="cd10448">
    <property type="entry name" value="GIY-YIG_unchar_3"/>
    <property type="match status" value="1"/>
</dbReference>
<dbReference type="PANTHER" id="PTHR34477">
    <property type="entry name" value="UPF0213 PROTEIN YHBQ"/>
    <property type="match status" value="1"/>
</dbReference>
<sequence>MTRKWGKRPVTKHPAVTILASQPNGILYIGVASDLAKRSGDHKTGAIDGFTKRYGIHTLVWFEIDETMPLTIEREKQMKKWRRAWKISLIEQTNPCWDDLYAAILR</sequence>
<reference evidence="3 4" key="1">
    <citation type="submission" date="2016-04" db="EMBL/GenBank/DDBJ databases">
        <title>Draft genome sequence of freshwater magnetotactic bacteria Magnetospirillum marisnigri SP-1 and Magnetospirillum moscoviense BB-1.</title>
        <authorList>
            <person name="Koziaeva V."/>
            <person name="Dziuba M.V."/>
            <person name="Ivanov T.M."/>
            <person name="Kuznetsov B."/>
            <person name="Grouzdev D.S."/>
        </authorList>
    </citation>
    <scope>NUCLEOTIDE SEQUENCE [LARGE SCALE GENOMIC DNA]</scope>
    <source>
        <strain evidence="3 4">SP-1</strain>
    </source>
</reference>
<evidence type="ECO:0000256" key="1">
    <source>
        <dbReference type="ARBA" id="ARBA00007435"/>
    </source>
</evidence>
<keyword evidence="4" id="KW-1185">Reference proteome</keyword>
<evidence type="ECO:0000259" key="2">
    <source>
        <dbReference type="PROSITE" id="PS50164"/>
    </source>
</evidence>
<evidence type="ECO:0000313" key="4">
    <source>
        <dbReference type="Proteomes" id="UP000078428"/>
    </source>
</evidence>
<dbReference type="EMBL" id="LWQT01000098">
    <property type="protein sequence ID" value="OAN45631.1"/>
    <property type="molecule type" value="Genomic_DNA"/>
</dbReference>
<dbReference type="PROSITE" id="PS50164">
    <property type="entry name" value="GIY_YIG"/>
    <property type="match status" value="1"/>
</dbReference>
<dbReference type="AlphaFoldDB" id="A0A178MA36"/>
<comment type="similarity">
    <text evidence="1">Belongs to the UPF0213 family.</text>
</comment>
<dbReference type="SUPFAM" id="SSF82771">
    <property type="entry name" value="GIY-YIG endonuclease"/>
    <property type="match status" value="1"/>
</dbReference>
<dbReference type="InterPro" id="IPR050190">
    <property type="entry name" value="UPF0213_domain"/>
</dbReference>